<sequence length="74" mass="8178">MSPAQYQRTILAIQNDTLDAIAYRIYANRSIDMLPKLIESNPDYSPIALLPTDAVVILPNDHAAVAAPSIKLWD</sequence>
<accession>A0A0M4SYX6</accession>
<name>A0A0M4SYX6_9GAMM</name>
<evidence type="ECO:0000313" key="2">
    <source>
        <dbReference type="Proteomes" id="UP000059847"/>
    </source>
</evidence>
<dbReference type="EMBL" id="CP012678">
    <property type="protein sequence ID" value="ALF60335.1"/>
    <property type="molecule type" value="Genomic_DNA"/>
</dbReference>
<proteinExistence type="predicted"/>
<dbReference type="AlphaFoldDB" id="A0A0M4SYX6"/>
<evidence type="ECO:0008006" key="3">
    <source>
        <dbReference type="Google" id="ProtNLM"/>
    </source>
</evidence>
<organism evidence="1 2">
    <name type="scientific">Psychrobacter urativorans</name>
    <dbReference type="NCBI Taxonomy" id="45610"/>
    <lineage>
        <taxon>Bacteria</taxon>
        <taxon>Pseudomonadati</taxon>
        <taxon>Pseudomonadota</taxon>
        <taxon>Gammaproteobacteria</taxon>
        <taxon>Moraxellales</taxon>
        <taxon>Moraxellaceae</taxon>
        <taxon>Psychrobacter</taxon>
    </lineage>
</organism>
<reference evidence="1 2" key="1">
    <citation type="submission" date="2015-09" db="EMBL/GenBank/DDBJ databases">
        <title>Complete genome of Psychrobacter urativorans R10.10B.</title>
        <authorList>
            <person name="See-Too W.S."/>
            <person name="Chan K.G."/>
        </authorList>
    </citation>
    <scope>NUCLEOTIDE SEQUENCE [LARGE SCALE GENOMIC DNA]</scope>
    <source>
        <strain evidence="1 2">R10.10B</strain>
    </source>
</reference>
<dbReference type="KEGG" id="pur:AOC03_10025"/>
<dbReference type="OrthoDB" id="8759063at2"/>
<protein>
    <recommendedName>
        <fullName evidence="3">Phage tail protein</fullName>
    </recommendedName>
</protein>
<dbReference type="RefSeq" id="WP_062535629.1">
    <property type="nucleotide sequence ID" value="NZ_CP012678.1"/>
</dbReference>
<keyword evidence="2" id="KW-1185">Reference proteome</keyword>
<dbReference type="STRING" id="45610.AOC03_10025"/>
<dbReference type="Proteomes" id="UP000059847">
    <property type="component" value="Chromosome"/>
</dbReference>
<gene>
    <name evidence="1" type="ORF">AOC03_10025</name>
</gene>
<evidence type="ECO:0000313" key="1">
    <source>
        <dbReference type="EMBL" id="ALF60335.1"/>
    </source>
</evidence>